<keyword evidence="1 3" id="KW-0547">Nucleotide-binding</keyword>
<dbReference type="InterPro" id="IPR043129">
    <property type="entry name" value="ATPase_NBD"/>
</dbReference>
<dbReference type="Gene3D" id="3.30.420.40">
    <property type="match status" value="2"/>
</dbReference>
<dbReference type="RefSeq" id="WP_156311386.1">
    <property type="nucleotide sequence ID" value="NZ_CP116669.1"/>
</dbReference>
<evidence type="ECO:0000256" key="2">
    <source>
        <dbReference type="ARBA" id="ARBA00022840"/>
    </source>
</evidence>
<dbReference type="PANTHER" id="PTHR19375">
    <property type="entry name" value="HEAT SHOCK PROTEIN 70KDA"/>
    <property type="match status" value="1"/>
</dbReference>
<dbReference type="EMBL" id="CP116669">
    <property type="protein sequence ID" value="WCH99606.1"/>
    <property type="molecule type" value="Genomic_DNA"/>
</dbReference>
<dbReference type="PRINTS" id="PR00301">
    <property type="entry name" value="HEATSHOCK70"/>
</dbReference>
<comment type="similarity">
    <text evidence="3">Belongs to the heat shock protein 70 family.</text>
</comment>
<dbReference type="InterPro" id="IPR013126">
    <property type="entry name" value="Hsp_70_fam"/>
</dbReference>
<protein>
    <submittedName>
        <fullName evidence="4">Hsp70 family protein</fullName>
    </submittedName>
</protein>
<dbReference type="Gene3D" id="3.90.640.10">
    <property type="entry name" value="Actin, Chain A, domain 4"/>
    <property type="match status" value="1"/>
</dbReference>
<keyword evidence="5" id="KW-1185">Reference proteome</keyword>
<evidence type="ECO:0000313" key="4">
    <source>
        <dbReference type="EMBL" id="WCH99606.1"/>
    </source>
</evidence>
<gene>
    <name evidence="4" type="ORF">PMC74_23075</name>
</gene>
<evidence type="ECO:0000256" key="3">
    <source>
        <dbReference type="RuleBase" id="RU003322"/>
    </source>
</evidence>
<sequence>MVQRIGIDFGTTNSLISVVTRESKISSFDDTGRPHPSVVCYEGEQIICGRRARDKLEQLGIGVLGNTVRGPKKLLGKEHVNVDGRAMTPVGVIADYIKHLIDHARASDEEQVADVTRAVVTIPVALDGRGRQDLREALLQAGVQVDTFVHEPLAALYGYFKDLDNTHDALSFYEGRMILVFDWGGGTLDLTLCKVVNGALVQILNRGNNSVGGDYMDDAILTYVTDQHAAKFGWTAEDKQPVNPGMRAKLLTQCERAKITLSTREKTHIFLPDYYQGDSAEDTEIDIWLTRTELEKICTRLINQGIDEIDALLAPDKADVDPQTLALCLATGGLVNMPLIKSRLTEIFGISALHISEKGDRIISEGAAWIAHDNLQLALAKPFELVEARNSLLTIIHEGTRLPLRGESIQKKQAMYCSDPRDGKAIFTFKRPQMVQKSAAADPRTTYGSLVVEVNPAFPPLGERIELTVTIDDNLILHTRAIANDQKETIEAQFYDLEFSLVVNEQTTNAEQKKNRVNLRIDMKGHKQLVVQANVTNDHERWDTVPGELLKAHNDQHIYLRKQFTPQQEEEYVRYQPCSNCGAQWSEKCCGSRNEGGVG</sequence>
<dbReference type="SUPFAM" id="SSF53067">
    <property type="entry name" value="Actin-like ATPase domain"/>
    <property type="match status" value="2"/>
</dbReference>
<reference evidence="4 5" key="1">
    <citation type="journal article" date="2020" name="Front. Microbiol.">
        <title>Toward Biorecycling: Isolation of a Soil Bacterium That Grows on a Polyurethane Oligomer and Monomer.</title>
        <authorList>
            <person name="Espinosa M.J.C."/>
            <person name="Blanco A.C."/>
            <person name="Schmidgall T."/>
            <person name="Atanasoff-Kardjalieff A.K."/>
            <person name="Kappelmeyer U."/>
            <person name="Tischler D."/>
            <person name="Pieper D.H."/>
            <person name="Heipieper H.J."/>
            <person name="Eberlein C."/>
        </authorList>
    </citation>
    <scope>NUCLEOTIDE SEQUENCE [LARGE SCALE GENOMIC DNA]</scope>
    <source>
        <strain evidence="4 5">TDA1</strain>
    </source>
</reference>
<organism evidence="4 5">
    <name type="scientific">Pseudomonas capeferrum</name>
    <dbReference type="NCBI Taxonomy" id="1495066"/>
    <lineage>
        <taxon>Bacteria</taxon>
        <taxon>Pseudomonadati</taxon>
        <taxon>Pseudomonadota</taxon>
        <taxon>Gammaproteobacteria</taxon>
        <taxon>Pseudomonadales</taxon>
        <taxon>Pseudomonadaceae</taxon>
        <taxon>Pseudomonas</taxon>
    </lineage>
</organism>
<evidence type="ECO:0000256" key="1">
    <source>
        <dbReference type="ARBA" id="ARBA00022741"/>
    </source>
</evidence>
<evidence type="ECO:0000313" key="5">
    <source>
        <dbReference type="Proteomes" id="UP001214301"/>
    </source>
</evidence>
<dbReference type="Proteomes" id="UP001214301">
    <property type="component" value="Chromosome"/>
</dbReference>
<name>A0ABY7R7Q6_9PSED</name>
<keyword evidence="2 3" id="KW-0067">ATP-binding</keyword>
<proteinExistence type="inferred from homology"/>
<dbReference type="Pfam" id="PF00012">
    <property type="entry name" value="HSP70"/>
    <property type="match status" value="2"/>
</dbReference>
<accession>A0ABY7R7Q6</accession>